<reference evidence="2 3" key="1">
    <citation type="journal article" date="2014" name="PLoS Genet.">
        <title>Phylogenetically driven sequencing of extremely halophilic archaea reveals strategies for static and dynamic osmo-response.</title>
        <authorList>
            <person name="Becker E.A."/>
            <person name="Seitzer P.M."/>
            <person name="Tritt A."/>
            <person name="Larsen D."/>
            <person name="Krusor M."/>
            <person name="Yao A.I."/>
            <person name="Wu D."/>
            <person name="Madern D."/>
            <person name="Eisen J.A."/>
            <person name="Darling A.E."/>
            <person name="Facciotti M.T."/>
        </authorList>
    </citation>
    <scope>NUCLEOTIDE SEQUENCE [LARGE SCALE GENOMIC DNA]</scope>
    <source>
        <strain evidence="2 3">JCM 12890</strain>
    </source>
</reference>
<keyword evidence="1" id="KW-1133">Transmembrane helix</keyword>
<feature type="transmembrane region" description="Helical" evidence="1">
    <location>
        <begin position="130"/>
        <end position="150"/>
    </location>
</feature>
<sequence length="209" mass="22437">MGFVLSVLAKVLKLPFVKGPVLFFKGLKKYGLYSWLIFAVFVLPGIIGSYSFLRSQGLELVFAVPAAFGVEFGGLLSNIVHGFQQMQGAGVVASLIILGGMMSSAANLIWGAIVWVKVNKLVEGQNLSKLYITVTGLIFLFFAVSLTLFIDQYVLEEGTRRLAGMTYVLSSPGEALSPMLDVVQGWSSTPEPVNSTLKNISEANSSMGG</sequence>
<accession>L9ZDK6</accession>
<gene>
    <name evidence="2" type="ORF">C485_18032</name>
</gene>
<proteinExistence type="predicted"/>
<keyword evidence="3" id="KW-1185">Reference proteome</keyword>
<feature type="transmembrane region" description="Helical" evidence="1">
    <location>
        <begin position="92"/>
        <end position="118"/>
    </location>
</feature>
<dbReference type="EMBL" id="AOIK01000043">
    <property type="protein sequence ID" value="ELY83677.1"/>
    <property type="molecule type" value="Genomic_DNA"/>
</dbReference>
<dbReference type="RefSeq" id="WP_007110821.1">
    <property type="nucleotide sequence ID" value="NZ_AOIK01000043.1"/>
</dbReference>
<protein>
    <submittedName>
        <fullName evidence="2">Uncharacterized protein</fullName>
    </submittedName>
</protein>
<dbReference type="Proteomes" id="UP000011511">
    <property type="component" value="Unassembled WGS sequence"/>
</dbReference>
<evidence type="ECO:0000256" key="1">
    <source>
        <dbReference type="SAM" id="Phobius"/>
    </source>
</evidence>
<evidence type="ECO:0000313" key="3">
    <source>
        <dbReference type="Proteomes" id="UP000011511"/>
    </source>
</evidence>
<organism evidence="2 3">
    <name type="scientific">Natrinema altunense (strain JCM 12890 / CGMCC 1.3731 / AJ2)</name>
    <dbReference type="NCBI Taxonomy" id="1227494"/>
    <lineage>
        <taxon>Archaea</taxon>
        <taxon>Methanobacteriati</taxon>
        <taxon>Methanobacteriota</taxon>
        <taxon>Stenosarchaea group</taxon>
        <taxon>Halobacteria</taxon>
        <taxon>Halobacteriales</taxon>
        <taxon>Natrialbaceae</taxon>
        <taxon>Natrinema</taxon>
    </lineage>
</organism>
<feature type="transmembrane region" description="Helical" evidence="1">
    <location>
        <begin position="60"/>
        <end position="80"/>
    </location>
</feature>
<feature type="transmembrane region" description="Helical" evidence="1">
    <location>
        <begin position="32"/>
        <end position="53"/>
    </location>
</feature>
<name>L9ZDK6_NATA2</name>
<evidence type="ECO:0000313" key="2">
    <source>
        <dbReference type="EMBL" id="ELY83677.1"/>
    </source>
</evidence>
<comment type="caution">
    <text evidence="2">The sequence shown here is derived from an EMBL/GenBank/DDBJ whole genome shotgun (WGS) entry which is preliminary data.</text>
</comment>
<keyword evidence="1" id="KW-0472">Membrane</keyword>
<dbReference type="AlphaFoldDB" id="L9ZDK6"/>
<keyword evidence="1" id="KW-0812">Transmembrane</keyword>